<reference evidence="1" key="1">
    <citation type="journal article" date="2022" name="Int. J. Mol. Sci.">
        <title>Draft Genome of Tanacetum Coccineum: Genomic Comparison of Closely Related Tanacetum-Family Plants.</title>
        <authorList>
            <person name="Yamashiro T."/>
            <person name="Shiraishi A."/>
            <person name="Nakayama K."/>
            <person name="Satake H."/>
        </authorList>
    </citation>
    <scope>NUCLEOTIDE SEQUENCE</scope>
</reference>
<organism evidence="1 2">
    <name type="scientific">Tanacetum coccineum</name>
    <dbReference type="NCBI Taxonomy" id="301880"/>
    <lineage>
        <taxon>Eukaryota</taxon>
        <taxon>Viridiplantae</taxon>
        <taxon>Streptophyta</taxon>
        <taxon>Embryophyta</taxon>
        <taxon>Tracheophyta</taxon>
        <taxon>Spermatophyta</taxon>
        <taxon>Magnoliopsida</taxon>
        <taxon>eudicotyledons</taxon>
        <taxon>Gunneridae</taxon>
        <taxon>Pentapetalae</taxon>
        <taxon>asterids</taxon>
        <taxon>campanulids</taxon>
        <taxon>Asterales</taxon>
        <taxon>Asteraceae</taxon>
        <taxon>Asteroideae</taxon>
        <taxon>Anthemideae</taxon>
        <taxon>Anthemidinae</taxon>
        <taxon>Tanacetum</taxon>
    </lineage>
</organism>
<dbReference type="EMBL" id="BQNB010019550">
    <property type="protein sequence ID" value="GJT86480.1"/>
    <property type="molecule type" value="Genomic_DNA"/>
</dbReference>
<accession>A0ABQ5HF06</accession>
<name>A0ABQ5HF06_9ASTR</name>
<protein>
    <submittedName>
        <fullName evidence="1">Uncharacterized protein</fullName>
    </submittedName>
</protein>
<proteinExistence type="predicted"/>
<gene>
    <name evidence="1" type="ORF">Tco_1068197</name>
</gene>
<keyword evidence="2" id="KW-1185">Reference proteome</keyword>
<reference evidence="1" key="2">
    <citation type="submission" date="2022-01" db="EMBL/GenBank/DDBJ databases">
        <authorList>
            <person name="Yamashiro T."/>
            <person name="Shiraishi A."/>
            <person name="Satake H."/>
            <person name="Nakayama K."/>
        </authorList>
    </citation>
    <scope>NUCLEOTIDE SEQUENCE</scope>
</reference>
<sequence>MDASRPCERVPLGLDHHPSFLAIIGSSIFTVGSLSEHTDCQRGIPCVRGLVLLLACFDCKMVVKEIVSRLLEEEEVSHFGKEVMILE</sequence>
<evidence type="ECO:0000313" key="2">
    <source>
        <dbReference type="Proteomes" id="UP001151760"/>
    </source>
</evidence>
<comment type="caution">
    <text evidence="1">The sequence shown here is derived from an EMBL/GenBank/DDBJ whole genome shotgun (WGS) entry which is preliminary data.</text>
</comment>
<evidence type="ECO:0000313" key="1">
    <source>
        <dbReference type="EMBL" id="GJT86480.1"/>
    </source>
</evidence>
<dbReference type="Proteomes" id="UP001151760">
    <property type="component" value="Unassembled WGS sequence"/>
</dbReference>